<dbReference type="Proteomes" id="UP001501682">
    <property type="component" value="Unassembled WGS sequence"/>
</dbReference>
<keyword evidence="11" id="KW-1185">Reference proteome</keyword>
<evidence type="ECO:0000256" key="7">
    <source>
        <dbReference type="SAM" id="Phobius"/>
    </source>
</evidence>
<keyword evidence="2" id="KW-1003">Cell membrane</keyword>
<dbReference type="InterPro" id="IPR003838">
    <property type="entry name" value="ABC3_permease_C"/>
</dbReference>
<keyword evidence="3 7" id="KW-0812">Transmembrane</keyword>
<feature type="transmembrane region" description="Helical" evidence="7">
    <location>
        <begin position="21"/>
        <end position="41"/>
    </location>
</feature>
<comment type="subcellular location">
    <subcellularLocation>
        <location evidence="1">Cell membrane</location>
        <topology evidence="1">Multi-pass membrane protein</topology>
    </subcellularLocation>
</comment>
<evidence type="ECO:0000256" key="1">
    <source>
        <dbReference type="ARBA" id="ARBA00004651"/>
    </source>
</evidence>
<accession>A0ABP8CPC1</accession>
<dbReference type="RefSeq" id="WP_334471595.1">
    <property type="nucleotide sequence ID" value="NZ_BAABCB010000007.1"/>
</dbReference>
<comment type="similarity">
    <text evidence="6">Belongs to the ABC-4 integral membrane protein family.</text>
</comment>
<gene>
    <name evidence="10" type="ORF">GCM10022292_08430</name>
</gene>
<proteinExistence type="inferred from homology"/>
<feature type="transmembrane region" description="Helical" evidence="7">
    <location>
        <begin position="286"/>
        <end position="311"/>
    </location>
</feature>
<dbReference type="EMBL" id="BAABCB010000007">
    <property type="protein sequence ID" value="GAA4241562.1"/>
    <property type="molecule type" value="Genomic_DNA"/>
</dbReference>
<sequence length="414" mass="45656">MFDLERWQEIFETLSKNKLRTFLTGLSVASGIFILVILLGFSQGIANGVKSQFEQDATNRVSVWTGVTTKGYKGLNPGRYIQLKNSSFDAVVNEYDDYLDYRTKDYMIWGGTISYNNETGNYRVRGTLPDNQFIENADIGSGRFINQSDINESKKVAVIGNKIKQDLFKGEDPINQNVQIFGMNFKVVGVFFDPGGDREEGQVYIPVSTAQKVFNAGDNIRNMAFTVKMADDFDEAVAMSNAIALGIERKIKEIHTVAPDDVSAVRVNNTLEQAEKIYSLVATIQAVFWFVGIGTIIAGIVGVGNIMLIIVKERTKEIGIRKALGALPMSIVGMILQEAVFVTMFAGLFGLIFGLGLLELVGPLIESDFIKYPQVDFNIAITTVFLLVFAGALAGFIPAYRAAKIKPIVALRDE</sequence>
<dbReference type="InterPro" id="IPR025857">
    <property type="entry name" value="MacB_PCD"/>
</dbReference>
<feature type="domain" description="ABC3 transporter permease C-terminal" evidence="8">
    <location>
        <begin position="290"/>
        <end position="407"/>
    </location>
</feature>
<evidence type="ECO:0000313" key="10">
    <source>
        <dbReference type="EMBL" id="GAA4241562.1"/>
    </source>
</evidence>
<evidence type="ECO:0000256" key="5">
    <source>
        <dbReference type="ARBA" id="ARBA00023136"/>
    </source>
</evidence>
<name>A0ABP8CPC1_9FLAO</name>
<evidence type="ECO:0000256" key="3">
    <source>
        <dbReference type="ARBA" id="ARBA00022692"/>
    </source>
</evidence>
<dbReference type="InterPro" id="IPR050250">
    <property type="entry name" value="Macrolide_Exporter_MacB"/>
</dbReference>
<organism evidence="10 11">
    <name type="scientific">Winogradskyella damuponensis</name>
    <dbReference type="NCBI Taxonomy" id="943939"/>
    <lineage>
        <taxon>Bacteria</taxon>
        <taxon>Pseudomonadati</taxon>
        <taxon>Bacteroidota</taxon>
        <taxon>Flavobacteriia</taxon>
        <taxon>Flavobacteriales</taxon>
        <taxon>Flavobacteriaceae</taxon>
        <taxon>Winogradskyella</taxon>
    </lineage>
</organism>
<evidence type="ECO:0000313" key="11">
    <source>
        <dbReference type="Proteomes" id="UP001501682"/>
    </source>
</evidence>
<dbReference type="PANTHER" id="PTHR30572:SF4">
    <property type="entry name" value="ABC TRANSPORTER PERMEASE YTRF"/>
    <property type="match status" value="1"/>
</dbReference>
<comment type="caution">
    <text evidence="10">The sequence shown here is derived from an EMBL/GenBank/DDBJ whole genome shotgun (WGS) entry which is preliminary data.</text>
</comment>
<dbReference type="Pfam" id="PF12704">
    <property type="entry name" value="MacB_PCD"/>
    <property type="match status" value="1"/>
</dbReference>
<evidence type="ECO:0000256" key="4">
    <source>
        <dbReference type="ARBA" id="ARBA00022989"/>
    </source>
</evidence>
<dbReference type="PANTHER" id="PTHR30572">
    <property type="entry name" value="MEMBRANE COMPONENT OF TRANSPORTER-RELATED"/>
    <property type="match status" value="1"/>
</dbReference>
<reference evidence="11" key="1">
    <citation type="journal article" date="2019" name="Int. J. Syst. Evol. Microbiol.">
        <title>The Global Catalogue of Microorganisms (GCM) 10K type strain sequencing project: providing services to taxonomists for standard genome sequencing and annotation.</title>
        <authorList>
            <consortium name="The Broad Institute Genomics Platform"/>
            <consortium name="The Broad Institute Genome Sequencing Center for Infectious Disease"/>
            <person name="Wu L."/>
            <person name="Ma J."/>
        </authorList>
    </citation>
    <scope>NUCLEOTIDE SEQUENCE [LARGE SCALE GENOMIC DNA]</scope>
    <source>
        <strain evidence="11">JCM 17633</strain>
    </source>
</reference>
<feature type="transmembrane region" description="Helical" evidence="7">
    <location>
        <begin position="331"/>
        <end position="357"/>
    </location>
</feature>
<protein>
    <submittedName>
        <fullName evidence="10">ABC transporter permease</fullName>
    </submittedName>
</protein>
<dbReference type="Pfam" id="PF02687">
    <property type="entry name" value="FtsX"/>
    <property type="match status" value="1"/>
</dbReference>
<feature type="domain" description="MacB-like periplasmic core" evidence="9">
    <location>
        <begin position="21"/>
        <end position="238"/>
    </location>
</feature>
<keyword evidence="4 7" id="KW-1133">Transmembrane helix</keyword>
<evidence type="ECO:0000256" key="2">
    <source>
        <dbReference type="ARBA" id="ARBA00022475"/>
    </source>
</evidence>
<feature type="transmembrane region" description="Helical" evidence="7">
    <location>
        <begin position="377"/>
        <end position="397"/>
    </location>
</feature>
<evidence type="ECO:0000259" key="9">
    <source>
        <dbReference type="Pfam" id="PF12704"/>
    </source>
</evidence>
<evidence type="ECO:0000259" key="8">
    <source>
        <dbReference type="Pfam" id="PF02687"/>
    </source>
</evidence>
<evidence type="ECO:0000256" key="6">
    <source>
        <dbReference type="ARBA" id="ARBA00038076"/>
    </source>
</evidence>
<keyword evidence="5 7" id="KW-0472">Membrane</keyword>